<name>A0AAW1WDV5_RUBAR</name>
<comment type="caution">
    <text evidence="1">The sequence shown here is derived from an EMBL/GenBank/DDBJ whole genome shotgun (WGS) entry which is preliminary data.</text>
</comment>
<protein>
    <recommendedName>
        <fullName evidence="3">Zinc knuckle CX2CX4HX4C domain-containing protein</fullName>
    </recommendedName>
</protein>
<keyword evidence="2" id="KW-1185">Reference proteome</keyword>
<reference evidence="1 2" key="1">
    <citation type="journal article" date="2023" name="G3 (Bethesda)">
        <title>A chromosome-length genome assembly and annotation of blackberry (Rubus argutus, cv. 'Hillquist').</title>
        <authorList>
            <person name="Bruna T."/>
            <person name="Aryal R."/>
            <person name="Dudchenko O."/>
            <person name="Sargent D.J."/>
            <person name="Mead D."/>
            <person name="Buti M."/>
            <person name="Cavallini A."/>
            <person name="Hytonen T."/>
            <person name="Andres J."/>
            <person name="Pham M."/>
            <person name="Weisz D."/>
            <person name="Mascagni F."/>
            <person name="Usai G."/>
            <person name="Natali L."/>
            <person name="Bassil N."/>
            <person name="Fernandez G.E."/>
            <person name="Lomsadze A."/>
            <person name="Armour M."/>
            <person name="Olukolu B."/>
            <person name="Poorten T."/>
            <person name="Britton C."/>
            <person name="Davik J."/>
            <person name="Ashrafi H."/>
            <person name="Aiden E.L."/>
            <person name="Borodovsky M."/>
            <person name="Worthington M."/>
        </authorList>
    </citation>
    <scope>NUCLEOTIDE SEQUENCE [LARGE SCALE GENOMIC DNA]</scope>
    <source>
        <strain evidence="1">PI 553951</strain>
    </source>
</reference>
<evidence type="ECO:0000313" key="2">
    <source>
        <dbReference type="Proteomes" id="UP001457282"/>
    </source>
</evidence>
<gene>
    <name evidence="1" type="ORF">M0R45_030334</name>
</gene>
<dbReference type="AlphaFoldDB" id="A0AAW1WDV5"/>
<organism evidence="1 2">
    <name type="scientific">Rubus argutus</name>
    <name type="common">Southern blackberry</name>
    <dbReference type="NCBI Taxonomy" id="59490"/>
    <lineage>
        <taxon>Eukaryota</taxon>
        <taxon>Viridiplantae</taxon>
        <taxon>Streptophyta</taxon>
        <taxon>Embryophyta</taxon>
        <taxon>Tracheophyta</taxon>
        <taxon>Spermatophyta</taxon>
        <taxon>Magnoliopsida</taxon>
        <taxon>eudicotyledons</taxon>
        <taxon>Gunneridae</taxon>
        <taxon>Pentapetalae</taxon>
        <taxon>rosids</taxon>
        <taxon>fabids</taxon>
        <taxon>Rosales</taxon>
        <taxon>Rosaceae</taxon>
        <taxon>Rosoideae</taxon>
        <taxon>Rosoideae incertae sedis</taxon>
        <taxon>Rubus</taxon>
    </lineage>
</organism>
<evidence type="ECO:0000313" key="1">
    <source>
        <dbReference type="EMBL" id="KAK9921838.1"/>
    </source>
</evidence>
<evidence type="ECO:0008006" key="3">
    <source>
        <dbReference type="Google" id="ProtNLM"/>
    </source>
</evidence>
<accession>A0AAW1WDV5</accession>
<dbReference type="Proteomes" id="UP001457282">
    <property type="component" value="Unassembled WGS sequence"/>
</dbReference>
<proteinExistence type="predicted"/>
<dbReference type="EMBL" id="JBEDUW010000006">
    <property type="protein sequence ID" value="KAK9921838.1"/>
    <property type="molecule type" value="Genomic_DNA"/>
</dbReference>
<sequence>MGSSVSSNGKKISIQAIISRRLMHKYEFPVNIIYENLCGHYSLVGHSVNYCPKINRPEKPKASAPTHKTSRSNQRRIARKEYRIVQKNDVSVNIQISVSSTPNVVGPSAPAFDLGNQFAILEHIMVIEPNEVVENIEAGLVDLMIEEHIDKDVDATSHSSSHIEGTLTI</sequence>